<dbReference type="EMBL" id="JAOVZR010000001">
    <property type="protein sequence ID" value="MCY0146566.1"/>
    <property type="molecule type" value="Genomic_DNA"/>
</dbReference>
<name>A0ABT3Z4C0_9HYPH</name>
<protein>
    <recommendedName>
        <fullName evidence="4">DUF3137 domain-containing protein</fullName>
    </recommendedName>
</protein>
<keyword evidence="1" id="KW-0812">Transmembrane</keyword>
<evidence type="ECO:0000256" key="1">
    <source>
        <dbReference type="SAM" id="Phobius"/>
    </source>
</evidence>
<keyword evidence="3" id="KW-1185">Reference proteome</keyword>
<evidence type="ECO:0000313" key="3">
    <source>
        <dbReference type="Proteomes" id="UP001073227"/>
    </source>
</evidence>
<feature type="transmembrane region" description="Helical" evidence="1">
    <location>
        <begin position="12"/>
        <end position="36"/>
    </location>
</feature>
<gene>
    <name evidence="2" type="ORF">OEG84_02235</name>
</gene>
<feature type="transmembrane region" description="Helical" evidence="1">
    <location>
        <begin position="48"/>
        <end position="74"/>
    </location>
</feature>
<sequence>MNISNQVQIIYVPYWVRLVVFLLMFSSISICGYLFFRALADGDKPDWIAAGAYLLGVVFPILLLVIVVAGASFGERSIVKRTEKMLVKTIPYHLQFLPEEKRTFVDFRRHKKSPKTKSGELAKIQVFHSLGRCYADYIIDTPFDGATLRLELRVEMNVKRANINVWFSLDKLNALIAKEGHGGDVRAFLRDKFRHSLDIEELQAAGNTTTPAESSSTIAYSFNRAFLTRTVDDVEYLIVVATTNLPEDTVWNPSERVFFAQDLMFMVRSFMQERPEIFETREHQNS</sequence>
<dbReference type="RefSeq" id="WP_267652226.1">
    <property type="nucleotide sequence ID" value="NZ_JAOVZR010000001.1"/>
</dbReference>
<evidence type="ECO:0008006" key="4">
    <source>
        <dbReference type="Google" id="ProtNLM"/>
    </source>
</evidence>
<dbReference type="Proteomes" id="UP001073227">
    <property type="component" value="Unassembled WGS sequence"/>
</dbReference>
<keyword evidence="1" id="KW-1133">Transmembrane helix</keyword>
<evidence type="ECO:0000313" key="2">
    <source>
        <dbReference type="EMBL" id="MCY0146566.1"/>
    </source>
</evidence>
<keyword evidence="1" id="KW-0472">Membrane</keyword>
<accession>A0ABT3Z4C0</accession>
<reference evidence="2" key="1">
    <citation type="submission" date="2022-10" db="EMBL/GenBank/DDBJ databases">
        <title>Hoeflea sp. G2-23, isolated from marine algae.</title>
        <authorList>
            <person name="Kristyanto S."/>
            <person name="Kim J.M."/>
            <person name="Jeon C.O."/>
        </authorList>
    </citation>
    <scope>NUCLEOTIDE SEQUENCE</scope>
    <source>
        <strain evidence="2">G2-23</strain>
    </source>
</reference>
<proteinExistence type="predicted"/>
<organism evidence="2 3">
    <name type="scientific">Hoeflea algicola</name>
    <dbReference type="NCBI Taxonomy" id="2983763"/>
    <lineage>
        <taxon>Bacteria</taxon>
        <taxon>Pseudomonadati</taxon>
        <taxon>Pseudomonadota</taxon>
        <taxon>Alphaproteobacteria</taxon>
        <taxon>Hyphomicrobiales</taxon>
        <taxon>Rhizobiaceae</taxon>
        <taxon>Hoeflea</taxon>
    </lineage>
</organism>
<comment type="caution">
    <text evidence="2">The sequence shown here is derived from an EMBL/GenBank/DDBJ whole genome shotgun (WGS) entry which is preliminary data.</text>
</comment>